<protein>
    <recommendedName>
        <fullName evidence="9">Peptidase M48 domain-containing protein</fullName>
    </recommendedName>
</protein>
<dbReference type="GO" id="GO:0006515">
    <property type="term" value="P:protein quality control for misfolded or incompletely synthesized proteins"/>
    <property type="evidence" value="ECO:0007669"/>
    <property type="project" value="TreeGrafter"/>
</dbReference>
<gene>
    <name evidence="10" type="ORF">MKZ38_005156</name>
</gene>
<evidence type="ECO:0000256" key="4">
    <source>
        <dbReference type="ARBA" id="ARBA00022801"/>
    </source>
</evidence>
<dbReference type="Proteomes" id="UP001201980">
    <property type="component" value="Unassembled WGS sequence"/>
</dbReference>
<dbReference type="EMBL" id="JAKWBI020000030">
    <property type="protein sequence ID" value="KAJ2905512.1"/>
    <property type="molecule type" value="Genomic_DNA"/>
</dbReference>
<evidence type="ECO:0000256" key="2">
    <source>
        <dbReference type="ARBA" id="ARBA00022670"/>
    </source>
</evidence>
<dbReference type="GO" id="GO:0004222">
    <property type="term" value="F:metalloendopeptidase activity"/>
    <property type="evidence" value="ECO:0007669"/>
    <property type="project" value="InterPro"/>
</dbReference>
<keyword evidence="2" id="KW-0645">Protease</keyword>
<proteinExistence type="predicted"/>
<dbReference type="CDD" id="cd07331">
    <property type="entry name" value="M48C_Oma1_like"/>
    <property type="match status" value="1"/>
</dbReference>
<keyword evidence="8" id="KW-1133">Transmembrane helix</keyword>
<evidence type="ECO:0000256" key="1">
    <source>
        <dbReference type="ARBA" id="ARBA00001947"/>
    </source>
</evidence>
<evidence type="ECO:0000256" key="5">
    <source>
        <dbReference type="ARBA" id="ARBA00022833"/>
    </source>
</evidence>
<accession>A0AAD5RW82</accession>
<evidence type="ECO:0000259" key="9">
    <source>
        <dbReference type="Pfam" id="PF01435"/>
    </source>
</evidence>
<dbReference type="PANTHER" id="PTHR22726">
    <property type="entry name" value="METALLOENDOPEPTIDASE OMA1"/>
    <property type="match status" value="1"/>
</dbReference>
<keyword evidence="11" id="KW-1185">Reference proteome</keyword>
<dbReference type="InterPro" id="IPR051156">
    <property type="entry name" value="Mito/Outer_Membr_Metalloprot"/>
</dbReference>
<dbReference type="AlphaFoldDB" id="A0AAD5RW82"/>
<evidence type="ECO:0000256" key="8">
    <source>
        <dbReference type="SAM" id="Phobius"/>
    </source>
</evidence>
<evidence type="ECO:0000313" key="11">
    <source>
        <dbReference type="Proteomes" id="UP001201980"/>
    </source>
</evidence>
<organism evidence="10 11">
    <name type="scientific">Zalerion maritima</name>
    <dbReference type="NCBI Taxonomy" id="339359"/>
    <lineage>
        <taxon>Eukaryota</taxon>
        <taxon>Fungi</taxon>
        <taxon>Dikarya</taxon>
        <taxon>Ascomycota</taxon>
        <taxon>Pezizomycotina</taxon>
        <taxon>Sordariomycetes</taxon>
        <taxon>Lulworthiomycetidae</taxon>
        <taxon>Lulworthiales</taxon>
        <taxon>Lulworthiaceae</taxon>
        <taxon>Zalerion</taxon>
    </lineage>
</organism>
<dbReference type="InterPro" id="IPR001915">
    <property type="entry name" value="Peptidase_M48"/>
</dbReference>
<evidence type="ECO:0000256" key="6">
    <source>
        <dbReference type="ARBA" id="ARBA00023049"/>
    </source>
</evidence>
<dbReference type="GO" id="GO:0046872">
    <property type="term" value="F:metal ion binding"/>
    <property type="evidence" value="ECO:0007669"/>
    <property type="project" value="UniProtKB-KW"/>
</dbReference>
<feature type="transmembrane region" description="Helical" evidence="8">
    <location>
        <begin position="386"/>
        <end position="411"/>
    </location>
</feature>
<dbReference type="PANTHER" id="PTHR22726:SF1">
    <property type="entry name" value="METALLOENDOPEPTIDASE OMA1, MITOCHONDRIAL"/>
    <property type="match status" value="1"/>
</dbReference>
<evidence type="ECO:0000313" key="10">
    <source>
        <dbReference type="EMBL" id="KAJ2905512.1"/>
    </source>
</evidence>
<keyword evidence="6" id="KW-0482">Metalloprotease</keyword>
<dbReference type="Pfam" id="PF01435">
    <property type="entry name" value="Peptidase_M48"/>
    <property type="match status" value="1"/>
</dbReference>
<feature type="domain" description="Peptidase M48" evidence="9">
    <location>
        <begin position="308"/>
        <end position="484"/>
    </location>
</feature>
<keyword evidence="8" id="KW-0812">Transmembrane</keyword>
<evidence type="ECO:0000256" key="7">
    <source>
        <dbReference type="SAM" id="MobiDB-lite"/>
    </source>
</evidence>
<comment type="caution">
    <text evidence="10">The sequence shown here is derived from an EMBL/GenBank/DDBJ whole genome shotgun (WGS) entry which is preliminary data.</text>
</comment>
<keyword evidence="5" id="KW-0862">Zinc</keyword>
<feature type="transmembrane region" description="Helical" evidence="8">
    <location>
        <begin position="237"/>
        <end position="254"/>
    </location>
</feature>
<keyword evidence="4" id="KW-0378">Hydrolase</keyword>
<dbReference type="Gene3D" id="3.30.2010.10">
    <property type="entry name" value="Metalloproteases ('zincins'), catalytic domain"/>
    <property type="match status" value="1"/>
</dbReference>
<keyword evidence="8" id="KW-0472">Membrane</keyword>
<keyword evidence="3" id="KW-0479">Metal-binding</keyword>
<reference evidence="10" key="1">
    <citation type="submission" date="2022-07" db="EMBL/GenBank/DDBJ databases">
        <title>Draft genome sequence of Zalerion maritima ATCC 34329, a (micro)plastics degrading marine fungus.</title>
        <authorList>
            <person name="Paco A."/>
            <person name="Goncalves M.F.M."/>
            <person name="Rocha-Santos T.A.P."/>
            <person name="Alves A."/>
        </authorList>
    </citation>
    <scope>NUCLEOTIDE SEQUENCE</scope>
    <source>
        <strain evidence="10">ATCC 34329</strain>
    </source>
</reference>
<dbReference type="GO" id="GO:0034982">
    <property type="term" value="P:mitochondrial protein processing"/>
    <property type="evidence" value="ECO:0007669"/>
    <property type="project" value="TreeGrafter"/>
</dbReference>
<name>A0AAD5RW82_9PEZI</name>
<comment type="cofactor">
    <cofactor evidence="1">
        <name>Zn(2+)</name>
        <dbReference type="ChEBI" id="CHEBI:29105"/>
    </cofactor>
</comment>
<feature type="region of interest" description="Disordered" evidence="7">
    <location>
        <begin position="49"/>
        <end position="68"/>
    </location>
</feature>
<dbReference type="GO" id="GO:0005743">
    <property type="term" value="C:mitochondrial inner membrane"/>
    <property type="evidence" value="ECO:0007669"/>
    <property type="project" value="TreeGrafter"/>
</dbReference>
<evidence type="ECO:0000256" key="3">
    <source>
        <dbReference type="ARBA" id="ARBA00022723"/>
    </source>
</evidence>
<sequence>MRILDASWCIFLFPSEGPATVTIEASARPSSMSSTTTGNGKNVPIRLPCSEHRPQHGGIPSSDSRKPVPRSFNMVKVETLSQGNGDGPAFPCAAEDPRVWVSFLLEYAINGAWKLVGAMTSLLTLLADSFTHNIVSGRTIWKVTHCLTPLSEFQSRRAAAQSIYTTTHSEPVPTSPFSEPGPSFFTQRHVPSVHRHYASNRKPVHRPAVLIGHDPIPDSARQEFDYRSLPRRHKSQLRILGPVLAACLFYWYYVEVVPVSGRRRFNCMSDWFVDRFGDVQYQTMMEDLSKQGATFLGERDPRSRMTMRVMHKLIPVSGIPSSQRWDIFIVDAPHVPNAAVIPGGKVIVFSGIFNFVKSDDALAAVLGHEIAHNLAGHVAERMSGNIGFNILLVGSLFVMSWAGPVALYFFGKPLMEFVVGMPMSRAQESEADYIGLMMMAEACYNPREARRFWERMDRVTKGEPPELLNTHPSHKNRITKIEKWMPQAIEKRENSQCTGTSHFADMLRRAFEQGYLIINE</sequence>